<comment type="similarity">
    <text evidence="4">In the C-terminal section; belongs to the ATP-dependent DNA ligase family.</text>
</comment>
<dbReference type="GO" id="GO:0003910">
    <property type="term" value="F:DNA ligase (ATP) activity"/>
    <property type="evidence" value="ECO:0007669"/>
    <property type="project" value="UniProtKB-EC"/>
</dbReference>
<keyword evidence="9" id="KW-1185">Reference proteome</keyword>
<feature type="compositionally biased region" description="Basic residues" evidence="6">
    <location>
        <begin position="531"/>
        <end position="540"/>
    </location>
</feature>
<evidence type="ECO:0000256" key="2">
    <source>
        <dbReference type="ARBA" id="ARBA00022598"/>
    </source>
</evidence>
<sequence>MAGTQTKVGRRTLRLTNLDKVLYPATGTTKGEVIDYLVAVAPVLLPHAVDRPVTLKRWVHGVGTADEPGEVFFQKNVPDGTPDWVPTHDLVHRSRTTTYPVLDAADGTAMLAWFGQLAALELHVPQWRVALDEGEGRDVVHHPDRLVLDLDPGPGAGLPECVVVARACREIVEGMGLTILPVTSGSKGIHLYAGLDGTASSDQVSQIAHELARTLEQEMPKLVVSTQSKAERAGKVLLDWSQNSGAKTTVAPYSLRGRQQPTVAAPRSWDELDDDLAHLTPADVLRRVEEMGDLLAPLAPRAAARPSRSRRGKGASRAEVSDDDAPAGDGPSRAGGTRVGGEPADARPPSGTADRLATYRAKRDPARTPEPYPDASAAGPGGRPVARDEPAAGDATADARPTFVIQDHRARRRHHDFRLEHDGVLLSWALPRLTPADPARNHLAVRTEDHPLDYGSFEGTIPRGEYGAGEVRIWDAGTYVAEKLRDDEVIVELTGRPDGGLATDGGPQPPVVALIRTDGDTWLAHRIDPARRRRGPRRRPAPTGRSPAAAGHAAAGGAVAAHDGPRPSLTDLRPMLASPTTRAEQRRLAREVVPGGPWAVEMKWDGMRVLCATSPDTDRIEVRTRSGADVTASFPELRALLEAVPVPAVLDAEVVALGPTGAPDFGLLQSRLGLDDAPSASAVPVGLLVFDVLEASGSDLTGLPYDARREALTTVLTPTGGIAISEVVDLPWDEALATSRELGLEGLVLKRRTSTYQAGRRSRDWRKVKHVEHADVLVVGWSPGEGDRASTLGSLLLAERDGDGLRYVGRVGTGFRDAALTRLATTLAADEAGAPLLGDVPADVARDARWVAHPLAAEVEHAGRTRTGSLRHPVWRGLRPDLG</sequence>
<accession>A0ABR9DQ22</accession>
<dbReference type="SUPFAM" id="SSF56091">
    <property type="entry name" value="DNA ligase/mRNA capping enzyme, catalytic domain"/>
    <property type="match status" value="1"/>
</dbReference>
<dbReference type="Proteomes" id="UP000642107">
    <property type="component" value="Unassembled WGS sequence"/>
</dbReference>
<dbReference type="PROSITE" id="PS00333">
    <property type="entry name" value="DNA_LIGASE_A2"/>
    <property type="match status" value="1"/>
</dbReference>
<dbReference type="InterPro" id="IPR014144">
    <property type="entry name" value="LigD_PE_domain"/>
</dbReference>
<dbReference type="Gene3D" id="3.30.470.30">
    <property type="entry name" value="DNA ligase/mRNA capping enzyme"/>
    <property type="match status" value="1"/>
</dbReference>
<evidence type="ECO:0000256" key="3">
    <source>
        <dbReference type="ARBA" id="ARBA00034003"/>
    </source>
</evidence>
<dbReference type="InterPro" id="IPR012310">
    <property type="entry name" value="DNA_ligase_ATP-dep_cent"/>
</dbReference>
<feature type="domain" description="ATP-dependent DNA ligase family profile" evidence="7">
    <location>
        <begin position="678"/>
        <end position="801"/>
    </location>
</feature>
<feature type="compositionally biased region" description="Low complexity" evidence="6">
    <location>
        <begin position="541"/>
        <end position="562"/>
    </location>
</feature>
<dbReference type="InterPro" id="IPR012340">
    <property type="entry name" value="NA-bd_OB-fold"/>
</dbReference>
<dbReference type="EMBL" id="JACZDF010000003">
    <property type="protein sequence ID" value="MBD9699228.1"/>
    <property type="molecule type" value="Genomic_DNA"/>
</dbReference>
<organism evidence="8 9">
    <name type="scientific">Flavimobilis rhizosphaerae</name>
    <dbReference type="NCBI Taxonomy" id="2775421"/>
    <lineage>
        <taxon>Bacteria</taxon>
        <taxon>Bacillati</taxon>
        <taxon>Actinomycetota</taxon>
        <taxon>Actinomycetes</taxon>
        <taxon>Micrococcales</taxon>
        <taxon>Jonesiaceae</taxon>
        <taxon>Flavimobilis</taxon>
    </lineage>
</organism>
<dbReference type="EC" id="6.5.1.1" evidence="1"/>
<dbReference type="CDD" id="cd07906">
    <property type="entry name" value="Adenylation_DNA_ligase_LigD_LigC"/>
    <property type="match status" value="1"/>
</dbReference>
<dbReference type="InterPro" id="IPR052171">
    <property type="entry name" value="NHEJ_LigD"/>
</dbReference>
<comment type="similarity">
    <text evidence="5">In the N-terminal section; belongs to the LigD polymerase family.</text>
</comment>
<dbReference type="PANTHER" id="PTHR42705:SF2">
    <property type="entry name" value="BIFUNCTIONAL NON-HOMOLOGOUS END JOINING PROTEIN LIGD"/>
    <property type="match status" value="1"/>
</dbReference>
<reference evidence="8 9" key="1">
    <citation type="submission" date="2020-09" db="EMBL/GenBank/DDBJ databases">
        <title>Flavimobilis rhizosphaerae sp. nov., isolated from rhizosphere soil of Spartina alterniflora.</title>
        <authorList>
            <person name="Hanqin C."/>
        </authorList>
    </citation>
    <scope>NUCLEOTIDE SEQUENCE [LARGE SCALE GENOMIC DNA]</scope>
    <source>
        <strain evidence="8 9">GY 10621</strain>
    </source>
</reference>
<dbReference type="Gene3D" id="3.90.920.10">
    <property type="entry name" value="DNA primase, PRIM domain"/>
    <property type="match status" value="1"/>
</dbReference>
<dbReference type="InterPro" id="IPR014145">
    <property type="entry name" value="LigD_pol_dom"/>
</dbReference>
<evidence type="ECO:0000313" key="8">
    <source>
        <dbReference type="EMBL" id="MBD9699228.1"/>
    </source>
</evidence>
<gene>
    <name evidence="8" type="primary">ligD</name>
    <name evidence="8" type="ORF">IGS67_06945</name>
</gene>
<dbReference type="NCBIfam" id="TIGR02778">
    <property type="entry name" value="ligD_pol"/>
    <property type="match status" value="1"/>
</dbReference>
<dbReference type="Pfam" id="PF13298">
    <property type="entry name" value="LigD_N"/>
    <property type="match status" value="1"/>
</dbReference>
<name>A0ABR9DQ22_9MICO</name>
<evidence type="ECO:0000256" key="5">
    <source>
        <dbReference type="ARBA" id="ARBA00049990"/>
    </source>
</evidence>
<dbReference type="SUPFAM" id="SSF50249">
    <property type="entry name" value="Nucleic acid-binding proteins"/>
    <property type="match status" value="1"/>
</dbReference>
<feature type="region of interest" description="Disordered" evidence="6">
    <location>
        <begin position="527"/>
        <end position="573"/>
    </location>
</feature>
<keyword evidence="2 8" id="KW-0436">Ligase</keyword>
<dbReference type="CDD" id="cd04863">
    <property type="entry name" value="MtLigD_Pol_like"/>
    <property type="match status" value="1"/>
</dbReference>
<evidence type="ECO:0000313" key="9">
    <source>
        <dbReference type="Proteomes" id="UP000642107"/>
    </source>
</evidence>
<proteinExistence type="inferred from homology"/>
<dbReference type="Pfam" id="PF04679">
    <property type="entry name" value="DNA_ligase_A_C"/>
    <property type="match status" value="1"/>
</dbReference>
<dbReference type="Pfam" id="PF01068">
    <property type="entry name" value="DNA_ligase_A_M"/>
    <property type="match status" value="1"/>
</dbReference>
<dbReference type="InterPro" id="IPR012309">
    <property type="entry name" value="DNA_ligase_ATP-dep_C"/>
</dbReference>
<dbReference type="Pfam" id="PF21686">
    <property type="entry name" value="LigD_Prim-Pol"/>
    <property type="match status" value="1"/>
</dbReference>
<evidence type="ECO:0000256" key="6">
    <source>
        <dbReference type="SAM" id="MobiDB-lite"/>
    </source>
</evidence>
<evidence type="ECO:0000259" key="7">
    <source>
        <dbReference type="PROSITE" id="PS50160"/>
    </source>
</evidence>
<dbReference type="RefSeq" id="WP_192279128.1">
    <property type="nucleotide sequence ID" value="NZ_JACZDF010000003.1"/>
</dbReference>
<dbReference type="InterPro" id="IPR016059">
    <property type="entry name" value="DNA_ligase_ATP-dep_CS"/>
</dbReference>
<protein>
    <recommendedName>
        <fullName evidence="1">DNA ligase (ATP)</fullName>
        <ecNumber evidence="1">6.5.1.1</ecNumber>
    </recommendedName>
</protein>
<comment type="caution">
    <text evidence="8">The sequence shown here is derived from an EMBL/GenBank/DDBJ whole genome shotgun (WGS) entry which is preliminary data.</text>
</comment>
<dbReference type="PANTHER" id="PTHR42705">
    <property type="entry name" value="BIFUNCTIONAL NON-HOMOLOGOUS END JOINING PROTEIN LIGD"/>
    <property type="match status" value="1"/>
</dbReference>
<dbReference type="InterPro" id="IPR033649">
    <property type="entry name" value="MtLigD_Pol-like"/>
</dbReference>
<evidence type="ECO:0000256" key="1">
    <source>
        <dbReference type="ARBA" id="ARBA00012727"/>
    </source>
</evidence>
<comment type="catalytic activity">
    <reaction evidence="3">
        <text>ATP + (deoxyribonucleotide)n-3'-hydroxyl + 5'-phospho-(deoxyribonucleotide)m = (deoxyribonucleotide)n+m + AMP + diphosphate.</text>
        <dbReference type="EC" id="6.5.1.1"/>
    </reaction>
</comment>
<dbReference type="CDD" id="cd07971">
    <property type="entry name" value="OBF_DNA_ligase_LigD"/>
    <property type="match status" value="1"/>
</dbReference>
<evidence type="ECO:0000256" key="4">
    <source>
        <dbReference type="ARBA" id="ARBA00049981"/>
    </source>
</evidence>
<dbReference type="Gene3D" id="3.30.1490.70">
    <property type="match status" value="1"/>
</dbReference>
<dbReference type="Gene3D" id="2.40.50.140">
    <property type="entry name" value="Nucleic acid-binding proteins"/>
    <property type="match status" value="1"/>
</dbReference>
<feature type="region of interest" description="Disordered" evidence="6">
    <location>
        <begin position="299"/>
        <end position="407"/>
    </location>
</feature>
<dbReference type="PROSITE" id="PS50160">
    <property type="entry name" value="DNA_LIGASE_A3"/>
    <property type="match status" value="1"/>
</dbReference>